<accession>A0ABQ2NDH1</accession>
<keyword evidence="3" id="KW-1003">Cell membrane</keyword>
<keyword evidence="10" id="KW-1185">Reference proteome</keyword>
<feature type="transmembrane region" description="Helical" evidence="7">
    <location>
        <begin position="214"/>
        <end position="235"/>
    </location>
</feature>
<comment type="caution">
    <text evidence="9">The sequence shown here is derived from an EMBL/GenBank/DDBJ whole genome shotgun (WGS) entry which is preliminary data.</text>
</comment>
<gene>
    <name evidence="9" type="ORF">GCM10011584_33360</name>
</gene>
<dbReference type="PANTHER" id="PTHR40074:SF2">
    <property type="entry name" value="O-ACETYLTRANSFERASE WECH"/>
    <property type="match status" value="1"/>
</dbReference>
<evidence type="ECO:0000256" key="7">
    <source>
        <dbReference type="SAM" id="Phobius"/>
    </source>
</evidence>
<feature type="transmembrane region" description="Helical" evidence="7">
    <location>
        <begin position="46"/>
        <end position="63"/>
    </location>
</feature>
<dbReference type="Pfam" id="PF01757">
    <property type="entry name" value="Acyl_transf_3"/>
    <property type="match status" value="1"/>
</dbReference>
<evidence type="ECO:0000259" key="8">
    <source>
        <dbReference type="Pfam" id="PF01757"/>
    </source>
</evidence>
<dbReference type="EMBL" id="BMNI01000014">
    <property type="protein sequence ID" value="GGO93807.1"/>
    <property type="molecule type" value="Genomic_DNA"/>
</dbReference>
<reference evidence="10" key="1">
    <citation type="journal article" date="2019" name="Int. J. Syst. Evol. Microbiol.">
        <title>The Global Catalogue of Microorganisms (GCM) 10K type strain sequencing project: providing services to taxonomists for standard genome sequencing and annotation.</title>
        <authorList>
            <consortium name="The Broad Institute Genomics Platform"/>
            <consortium name="The Broad Institute Genome Sequencing Center for Infectious Disease"/>
            <person name="Wu L."/>
            <person name="Ma J."/>
        </authorList>
    </citation>
    <scope>NUCLEOTIDE SEQUENCE [LARGE SCALE GENOMIC DNA]</scope>
    <source>
        <strain evidence="10">CGMCC 4.7371</strain>
    </source>
</reference>
<evidence type="ECO:0000313" key="10">
    <source>
        <dbReference type="Proteomes" id="UP000655410"/>
    </source>
</evidence>
<name>A0ABQ2NDH1_9ACTN</name>
<feature type="transmembrane region" description="Helical" evidence="7">
    <location>
        <begin position="123"/>
        <end position="140"/>
    </location>
</feature>
<keyword evidence="6 7" id="KW-0472">Membrane</keyword>
<sequence>MDRARMDWMDTLRGAAVLAVVVLHVQLTTSAVTGDPLLPLARLDEQLAGVRMPLLMLLSGVLLPRSLAKGLRRHVSGKVRAILWPYAVWTAIDLGHLFADAVVAGRPVPWRLVGEAIYDPTGYLWFLAWLFVFHLAAGLLTERARTIAAVGGLVLAHVVHPASPELARLVWLLPWFLAGDALARTVPAALPPGAGAAANRLGIAPLAAVGRSSIVYYVSHLPVVVYAVPLLWSGLGVHAPWLVSVLALGASLAISATLARVQRAPYWRWLFAWPERAARRSVMEPTVGKGCFPVLRDALSH</sequence>
<organism evidence="9 10">
    <name type="scientific">Nocardioides phosphati</name>
    <dbReference type="NCBI Taxonomy" id="1867775"/>
    <lineage>
        <taxon>Bacteria</taxon>
        <taxon>Bacillati</taxon>
        <taxon>Actinomycetota</taxon>
        <taxon>Actinomycetes</taxon>
        <taxon>Propionibacteriales</taxon>
        <taxon>Nocardioidaceae</taxon>
        <taxon>Nocardioides</taxon>
    </lineage>
</organism>
<feature type="domain" description="Acyltransferase 3" evidence="8">
    <location>
        <begin position="7"/>
        <end position="140"/>
    </location>
</feature>
<dbReference type="Proteomes" id="UP000655410">
    <property type="component" value="Unassembled WGS sequence"/>
</dbReference>
<protein>
    <recommendedName>
        <fullName evidence="8">Acyltransferase 3 domain-containing protein</fullName>
    </recommendedName>
</protein>
<evidence type="ECO:0000256" key="4">
    <source>
        <dbReference type="ARBA" id="ARBA00022692"/>
    </source>
</evidence>
<proteinExistence type="inferred from homology"/>
<keyword evidence="5 7" id="KW-1133">Transmembrane helix</keyword>
<keyword evidence="4 7" id="KW-0812">Transmembrane</keyword>
<evidence type="ECO:0000256" key="3">
    <source>
        <dbReference type="ARBA" id="ARBA00022475"/>
    </source>
</evidence>
<evidence type="ECO:0000256" key="1">
    <source>
        <dbReference type="ARBA" id="ARBA00004651"/>
    </source>
</evidence>
<comment type="subcellular location">
    <subcellularLocation>
        <location evidence="1">Cell membrane</location>
        <topology evidence="1">Multi-pass membrane protein</topology>
    </subcellularLocation>
</comment>
<dbReference type="RefSeq" id="WP_188785170.1">
    <property type="nucleotide sequence ID" value="NZ_BMNI01000014.1"/>
</dbReference>
<evidence type="ECO:0000313" key="9">
    <source>
        <dbReference type="EMBL" id="GGO93807.1"/>
    </source>
</evidence>
<evidence type="ECO:0000256" key="2">
    <source>
        <dbReference type="ARBA" id="ARBA00007400"/>
    </source>
</evidence>
<comment type="similarity">
    <text evidence="2">Belongs to the acyltransferase 3 family.</text>
</comment>
<evidence type="ECO:0000256" key="5">
    <source>
        <dbReference type="ARBA" id="ARBA00022989"/>
    </source>
</evidence>
<feature type="transmembrane region" description="Helical" evidence="7">
    <location>
        <begin position="83"/>
        <end position="103"/>
    </location>
</feature>
<evidence type="ECO:0000256" key="6">
    <source>
        <dbReference type="ARBA" id="ARBA00023136"/>
    </source>
</evidence>
<dbReference type="PANTHER" id="PTHR40074">
    <property type="entry name" value="O-ACETYLTRANSFERASE WECH"/>
    <property type="match status" value="1"/>
</dbReference>
<dbReference type="InterPro" id="IPR002656">
    <property type="entry name" value="Acyl_transf_3_dom"/>
</dbReference>
<feature type="transmembrane region" description="Helical" evidence="7">
    <location>
        <begin position="241"/>
        <end position="261"/>
    </location>
</feature>